<dbReference type="Proteomes" id="UP000187367">
    <property type="component" value="Unassembled WGS sequence"/>
</dbReference>
<feature type="binding site" evidence="8">
    <location>
        <position position="226"/>
    </location>
    <ligand>
        <name>substrate</name>
    </ligand>
</feature>
<feature type="active site" description="Proton acceptor" evidence="7">
    <location>
        <position position="65"/>
    </location>
</feature>
<keyword evidence="3" id="KW-0378">Hydrolase</keyword>
<dbReference type="RefSeq" id="WP_076760747.1">
    <property type="nucleotide sequence ID" value="NZ_JARMMH010000011.1"/>
</dbReference>
<evidence type="ECO:0000256" key="6">
    <source>
        <dbReference type="ARBA" id="ARBA00023316"/>
    </source>
</evidence>
<dbReference type="InterPro" id="IPR018044">
    <property type="entry name" value="Peptidase_S11"/>
</dbReference>
<dbReference type="GO" id="GO:0009252">
    <property type="term" value="P:peptidoglycan biosynthetic process"/>
    <property type="evidence" value="ECO:0007669"/>
    <property type="project" value="UniProtKB-KW"/>
</dbReference>
<dbReference type="SUPFAM" id="SSF56601">
    <property type="entry name" value="beta-lactamase/transpeptidase-like"/>
    <property type="match status" value="1"/>
</dbReference>
<feature type="active site" description="Acyl-ester intermediate" evidence="7">
    <location>
        <position position="62"/>
    </location>
</feature>
<sequence>MNAKLSLLFSIVLCLTMFFHSSAKAGEKNKPDMKSVSAILIDAKSGQVIYEKNSRKKMYPASITKIATAIYAIEKGHLKDDVKVSKRAADTEGTSVYLEEGEIVPLKRLLQGLLMNSGNDAGTAIAEHLSGSVKQFADDLNAFVAERAGARDTHFTNPHGLFDKEHYTTSADMAKITQYAMGNKTFRKLFSQKQTAWHGQTWDTILKNHHRMLTGEIPYQGITGGKNGFVNESKHTLVTTAARDRLNLIAVVMKADNQNMMYRDTEALLDEGFNGFETAAYEKGSQFTAKDGTSLKLKNPLFVTKKKGEVLSEWVDSDGMLQIKGEDGRLLQSLQIAEQPGNDGLTAGEAAVQGDHQNKSGLFLFVFGLLGLATASYAVKRLRQL</sequence>
<dbReference type="GO" id="GO:0006508">
    <property type="term" value="P:proteolysis"/>
    <property type="evidence" value="ECO:0007669"/>
    <property type="project" value="InterPro"/>
</dbReference>
<feature type="signal peptide" evidence="11">
    <location>
        <begin position="1"/>
        <end position="25"/>
    </location>
</feature>
<comment type="caution">
    <text evidence="13">The sequence shown here is derived from an EMBL/GenBank/DDBJ whole genome shotgun (WGS) entry which is preliminary data.</text>
</comment>
<dbReference type="PANTHER" id="PTHR21581">
    <property type="entry name" value="D-ALANYL-D-ALANINE CARBOXYPEPTIDASE"/>
    <property type="match status" value="1"/>
</dbReference>
<comment type="similarity">
    <text evidence="1 9">Belongs to the peptidase S11 family.</text>
</comment>
<evidence type="ECO:0000256" key="8">
    <source>
        <dbReference type="PIRSR" id="PIRSR618044-2"/>
    </source>
</evidence>
<keyword evidence="10" id="KW-0812">Transmembrane</keyword>
<protein>
    <submittedName>
        <fullName evidence="13">Peptidase S11</fullName>
    </submittedName>
</protein>
<dbReference type="OrthoDB" id="9791132at2"/>
<dbReference type="GO" id="GO:0071555">
    <property type="term" value="P:cell wall organization"/>
    <property type="evidence" value="ECO:0007669"/>
    <property type="project" value="UniProtKB-KW"/>
</dbReference>
<evidence type="ECO:0000256" key="5">
    <source>
        <dbReference type="ARBA" id="ARBA00022984"/>
    </source>
</evidence>
<evidence type="ECO:0000256" key="2">
    <source>
        <dbReference type="ARBA" id="ARBA00022729"/>
    </source>
</evidence>
<evidence type="ECO:0000313" key="14">
    <source>
        <dbReference type="Proteomes" id="UP000187367"/>
    </source>
</evidence>
<accession>A0A1R1RZY3</accession>
<keyword evidence="2 11" id="KW-0732">Signal</keyword>
<name>A0A1R1RZY3_9BACI</name>
<accession>A0A1R1Q8E9</accession>
<dbReference type="GO" id="GO:0008360">
    <property type="term" value="P:regulation of cell shape"/>
    <property type="evidence" value="ECO:0007669"/>
    <property type="project" value="UniProtKB-KW"/>
</dbReference>
<keyword evidence="6" id="KW-0961">Cell wall biogenesis/degradation</keyword>
<evidence type="ECO:0000256" key="3">
    <source>
        <dbReference type="ARBA" id="ARBA00022801"/>
    </source>
</evidence>
<dbReference type="EMBL" id="MTJL01000052">
    <property type="protein sequence ID" value="OMH98733.1"/>
    <property type="molecule type" value="Genomic_DNA"/>
</dbReference>
<evidence type="ECO:0000256" key="7">
    <source>
        <dbReference type="PIRSR" id="PIRSR618044-1"/>
    </source>
</evidence>
<keyword evidence="4" id="KW-0133">Cell shape</keyword>
<keyword evidence="14" id="KW-1185">Reference proteome</keyword>
<evidence type="ECO:0000256" key="10">
    <source>
        <dbReference type="SAM" id="Phobius"/>
    </source>
</evidence>
<evidence type="ECO:0000256" key="9">
    <source>
        <dbReference type="RuleBase" id="RU004016"/>
    </source>
</evidence>
<evidence type="ECO:0000256" key="1">
    <source>
        <dbReference type="ARBA" id="ARBA00007164"/>
    </source>
</evidence>
<dbReference type="Gene3D" id="3.40.710.10">
    <property type="entry name" value="DD-peptidase/beta-lactamase superfamily"/>
    <property type="match status" value="1"/>
</dbReference>
<organism evidence="13 14">
    <name type="scientific">Bacillus swezeyi</name>
    <dbReference type="NCBI Taxonomy" id="1925020"/>
    <lineage>
        <taxon>Bacteria</taxon>
        <taxon>Bacillati</taxon>
        <taxon>Bacillota</taxon>
        <taxon>Bacilli</taxon>
        <taxon>Bacillales</taxon>
        <taxon>Bacillaceae</taxon>
        <taxon>Bacillus</taxon>
    </lineage>
</organism>
<dbReference type="PRINTS" id="PR00725">
    <property type="entry name" value="DADACBPTASE1"/>
</dbReference>
<dbReference type="GO" id="GO:0009002">
    <property type="term" value="F:serine-type D-Ala-D-Ala carboxypeptidase activity"/>
    <property type="evidence" value="ECO:0007669"/>
    <property type="project" value="InterPro"/>
</dbReference>
<proteinExistence type="inferred from homology"/>
<evidence type="ECO:0000259" key="12">
    <source>
        <dbReference type="Pfam" id="PF00768"/>
    </source>
</evidence>
<evidence type="ECO:0000256" key="11">
    <source>
        <dbReference type="SAM" id="SignalP"/>
    </source>
</evidence>
<evidence type="ECO:0000313" key="13">
    <source>
        <dbReference type="EMBL" id="OMH98733.1"/>
    </source>
</evidence>
<dbReference type="PANTHER" id="PTHR21581:SF6">
    <property type="entry name" value="TRAFFICKING PROTEIN PARTICLE COMPLEX SUBUNIT 12"/>
    <property type="match status" value="1"/>
</dbReference>
<feature type="transmembrane region" description="Helical" evidence="10">
    <location>
        <begin position="361"/>
        <end position="379"/>
    </location>
</feature>
<keyword evidence="10" id="KW-1133">Transmembrane helix</keyword>
<dbReference type="InterPro" id="IPR001967">
    <property type="entry name" value="Peptidase_S11_N"/>
</dbReference>
<keyword evidence="10" id="KW-0472">Membrane</keyword>
<feature type="chain" id="PRO_5014066122" evidence="11">
    <location>
        <begin position="26"/>
        <end position="385"/>
    </location>
</feature>
<dbReference type="Pfam" id="PF00768">
    <property type="entry name" value="Peptidase_S11"/>
    <property type="match status" value="1"/>
</dbReference>
<reference evidence="13 14" key="1">
    <citation type="submission" date="2017-01" db="EMBL/GenBank/DDBJ databases">
        <title>Bacillus phylogenomics.</title>
        <authorList>
            <person name="Dunlap C."/>
        </authorList>
    </citation>
    <scope>NUCLEOTIDE SEQUENCE [LARGE SCALE GENOMIC DNA]</scope>
    <source>
        <strain evidence="13 14">NRRL B-41282</strain>
    </source>
</reference>
<evidence type="ECO:0000256" key="4">
    <source>
        <dbReference type="ARBA" id="ARBA00022960"/>
    </source>
</evidence>
<feature type="active site" evidence="7">
    <location>
        <position position="117"/>
    </location>
</feature>
<dbReference type="AlphaFoldDB" id="A0A1R1RZY3"/>
<gene>
    <name evidence="13" type="ORF">BW143_21305</name>
</gene>
<feature type="domain" description="Peptidase S11 D-alanyl-D-alanine carboxypeptidase A N-terminal" evidence="12">
    <location>
        <begin position="28"/>
        <end position="256"/>
    </location>
</feature>
<keyword evidence="5" id="KW-0573">Peptidoglycan synthesis</keyword>
<dbReference type="InterPro" id="IPR012338">
    <property type="entry name" value="Beta-lactam/transpept-like"/>
</dbReference>